<proteinExistence type="predicted"/>
<name>X1CDA5_9ZZZZ</name>
<evidence type="ECO:0000313" key="1">
    <source>
        <dbReference type="EMBL" id="GAG94243.1"/>
    </source>
</evidence>
<gene>
    <name evidence="1" type="ORF">S01H4_40806</name>
</gene>
<reference evidence="1" key="1">
    <citation type="journal article" date="2014" name="Front. Microbiol.">
        <title>High frequency of phylogenetically diverse reductive dehalogenase-homologous genes in deep subseafloor sedimentary metagenomes.</title>
        <authorList>
            <person name="Kawai M."/>
            <person name="Futagami T."/>
            <person name="Toyoda A."/>
            <person name="Takaki Y."/>
            <person name="Nishi S."/>
            <person name="Hori S."/>
            <person name="Arai W."/>
            <person name="Tsubouchi T."/>
            <person name="Morono Y."/>
            <person name="Uchiyama I."/>
            <person name="Ito T."/>
            <person name="Fujiyama A."/>
            <person name="Inagaki F."/>
            <person name="Takami H."/>
        </authorList>
    </citation>
    <scope>NUCLEOTIDE SEQUENCE</scope>
    <source>
        <strain evidence="1">Expedition CK06-06</strain>
    </source>
</reference>
<dbReference type="AlphaFoldDB" id="X1CDA5"/>
<dbReference type="EMBL" id="BART01022264">
    <property type="protein sequence ID" value="GAG94243.1"/>
    <property type="molecule type" value="Genomic_DNA"/>
</dbReference>
<comment type="caution">
    <text evidence="1">The sequence shown here is derived from an EMBL/GenBank/DDBJ whole genome shotgun (WGS) entry which is preliminary data.</text>
</comment>
<organism evidence="1">
    <name type="scientific">marine sediment metagenome</name>
    <dbReference type="NCBI Taxonomy" id="412755"/>
    <lineage>
        <taxon>unclassified sequences</taxon>
        <taxon>metagenomes</taxon>
        <taxon>ecological metagenomes</taxon>
    </lineage>
</organism>
<accession>X1CDA5</accession>
<protein>
    <submittedName>
        <fullName evidence="1">Uncharacterized protein</fullName>
    </submittedName>
</protein>
<sequence length="52" mass="5843">MVFCGSRITNGKALKEKFEGVAPEIKLIGDCNRPRDIQTAMTDAQKYIRSLK</sequence>